<comment type="caution">
    <text evidence="8">The sequence shown here is derived from an EMBL/GenBank/DDBJ whole genome shotgun (WGS) entry which is preliminary data.</text>
</comment>
<evidence type="ECO:0000256" key="6">
    <source>
        <dbReference type="SAM" id="Phobius"/>
    </source>
</evidence>
<feature type="transmembrane region" description="Helical" evidence="6">
    <location>
        <begin position="182"/>
        <end position="203"/>
    </location>
</feature>
<keyword evidence="2 6" id="KW-0812">Transmembrane</keyword>
<accession>A0A1Q8VK44</accession>
<dbReference type="GO" id="GO:0016020">
    <property type="term" value="C:membrane"/>
    <property type="evidence" value="ECO:0007669"/>
    <property type="project" value="UniProtKB-SubCell"/>
</dbReference>
<name>A0A1Q8VK44_9ACTO</name>
<feature type="domain" description="Mechanosensitive ion channel MscS" evidence="7">
    <location>
        <begin position="232"/>
        <end position="298"/>
    </location>
</feature>
<protein>
    <submittedName>
        <fullName evidence="8">Transporter</fullName>
    </submittedName>
</protein>
<dbReference type="InterPro" id="IPR010920">
    <property type="entry name" value="LSM_dom_sf"/>
</dbReference>
<feature type="region of interest" description="Disordered" evidence="5">
    <location>
        <begin position="1"/>
        <end position="36"/>
    </location>
</feature>
<feature type="transmembrane region" description="Helical" evidence="6">
    <location>
        <begin position="57"/>
        <end position="79"/>
    </location>
</feature>
<dbReference type="Pfam" id="PF00924">
    <property type="entry name" value="MS_channel_2nd"/>
    <property type="match status" value="1"/>
</dbReference>
<keyword evidence="3 6" id="KW-1133">Transmembrane helix</keyword>
<dbReference type="RefSeq" id="WP_075410897.1">
    <property type="nucleotide sequence ID" value="NZ_MSKK01000007.1"/>
</dbReference>
<dbReference type="PANTHER" id="PTHR30566">
    <property type="entry name" value="YNAI-RELATED MECHANOSENSITIVE ION CHANNEL"/>
    <property type="match status" value="1"/>
</dbReference>
<gene>
    <name evidence="8" type="ORF">BKH31_02350</name>
</gene>
<dbReference type="AlphaFoldDB" id="A0A1Q8VK44"/>
<feature type="transmembrane region" description="Helical" evidence="6">
    <location>
        <begin position="137"/>
        <end position="156"/>
    </location>
</feature>
<dbReference type="GO" id="GO:0055085">
    <property type="term" value="P:transmembrane transport"/>
    <property type="evidence" value="ECO:0007669"/>
    <property type="project" value="InterPro"/>
</dbReference>
<dbReference type="Proteomes" id="UP000186471">
    <property type="component" value="Unassembled WGS sequence"/>
</dbReference>
<comment type="subcellular location">
    <subcellularLocation>
        <location evidence="1">Membrane</location>
    </subcellularLocation>
</comment>
<dbReference type="PANTHER" id="PTHR30566:SF25">
    <property type="entry name" value="INNER MEMBRANE PROTEIN"/>
    <property type="match status" value="1"/>
</dbReference>
<dbReference type="EMBL" id="MSKK01000007">
    <property type="protein sequence ID" value="OLO48461.1"/>
    <property type="molecule type" value="Genomic_DNA"/>
</dbReference>
<evidence type="ECO:0000313" key="9">
    <source>
        <dbReference type="Proteomes" id="UP000186471"/>
    </source>
</evidence>
<dbReference type="Gene3D" id="2.30.30.60">
    <property type="match status" value="1"/>
</dbReference>
<evidence type="ECO:0000259" key="7">
    <source>
        <dbReference type="Pfam" id="PF00924"/>
    </source>
</evidence>
<keyword evidence="4 6" id="KW-0472">Membrane</keyword>
<dbReference type="InterPro" id="IPR023408">
    <property type="entry name" value="MscS_beta-dom_sf"/>
</dbReference>
<evidence type="ECO:0000256" key="1">
    <source>
        <dbReference type="ARBA" id="ARBA00004370"/>
    </source>
</evidence>
<evidence type="ECO:0000256" key="2">
    <source>
        <dbReference type="ARBA" id="ARBA00022692"/>
    </source>
</evidence>
<evidence type="ECO:0000256" key="3">
    <source>
        <dbReference type="ARBA" id="ARBA00022989"/>
    </source>
</evidence>
<evidence type="ECO:0000313" key="8">
    <source>
        <dbReference type="EMBL" id="OLO48461.1"/>
    </source>
</evidence>
<reference evidence="8 9" key="1">
    <citation type="submission" date="2016-12" db="EMBL/GenBank/DDBJ databases">
        <title>Genomic comparison of strains in the 'Actinomyces naeslundii' group.</title>
        <authorList>
            <person name="Mughal S.R."/>
            <person name="Do T."/>
            <person name="Gilbert S.C."/>
            <person name="Witherden E.A."/>
            <person name="Didelot X."/>
            <person name="Beighton D."/>
        </authorList>
    </citation>
    <scope>NUCLEOTIDE SEQUENCE [LARGE SCALE GENOMIC DNA]</scope>
    <source>
        <strain evidence="8 9">R21091</strain>
    </source>
</reference>
<dbReference type="Gene3D" id="1.10.287.1260">
    <property type="match status" value="1"/>
</dbReference>
<organism evidence="8 9">
    <name type="scientific">Actinomyces oris</name>
    <dbReference type="NCBI Taxonomy" id="544580"/>
    <lineage>
        <taxon>Bacteria</taxon>
        <taxon>Bacillati</taxon>
        <taxon>Actinomycetota</taxon>
        <taxon>Actinomycetes</taxon>
        <taxon>Actinomycetales</taxon>
        <taxon>Actinomycetaceae</taxon>
        <taxon>Actinomyces</taxon>
    </lineage>
</organism>
<evidence type="ECO:0000256" key="5">
    <source>
        <dbReference type="SAM" id="MobiDB-lite"/>
    </source>
</evidence>
<proteinExistence type="predicted"/>
<feature type="compositionally biased region" description="Low complexity" evidence="5">
    <location>
        <begin position="1"/>
        <end position="22"/>
    </location>
</feature>
<dbReference type="OrthoDB" id="9792218at2"/>
<evidence type="ECO:0000256" key="4">
    <source>
        <dbReference type="ARBA" id="ARBA00023136"/>
    </source>
</evidence>
<sequence length="481" mass="51058">MLVAATAPPATPSADPSAIPSITPTPAPTSTPTGIPQVNVDETVKAVTKTTNDLVTIAWHAGLGAVIGLVIAFVVVTILRFMGRRRLLYHEIVELGRRPIFAVGAMTGAFLGSQLALTGLRHDKSDSTTMVVIERGVTIALIFSVTWLVVAFAKAIESTVVKGAQAGGNQGRANRVTTQSQIIRRVAQVIIVIAGLVSAIMTFPSVQFAMGSLLASAGLASVIAGMAARSMLGNVFAGLQLATTDAIRVDDVVVVVDDQQGTIEEITLTYVVMRTWDDRRLILPSTHFTENPFANWTRGGSQATGFFTLDLDWRVPIASLRAELARLVAASPVWDGRQASLEVFDAVGGHVTVRIVLTGDNPGDVGALKSYVREELVTWLQREAPYALPRTRVEVEQVEVTHDLDPEKVARAAEEIITKQKNETAGTTTAATENGADAAVTTEAEGESAAHGLGARRAVTLGRAMGRSLLHRARRGGLGPR</sequence>
<feature type="transmembrane region" description="Helical" evidence="6">
    <location>
        <begin position="100"/>
        <end position="117"/>
    </location>
</feature>
<dbReference type="SUPFAM" id="SSF50182">
    <property type="entry name" value="Sm-like ribonucleoproteins"/>
    <property type="match status" value="1"/>
</dbReference>
<dbReference type="InterPro" id="IPR006685">
    <property type="entry name" value="MscS_channel_2nd"/>
</dbReference>